<protein>
    <submittedName>
        <fullName evidence="1">Uncharacterized protein</fullName>
    </submittedName>
</protein>
<dbReference type="Pfam" id="PF20244">
    <property type="entry name" value="DUF6599"/>
    <property type="match status" value="1"/>
</dbReference>
<evidence type="ECO:0000313" key="2">
    <source>
        <dbReference type="Proteomes" id="UP000650524"/>
    </source>
</evidence>
<accession>A0A8J6MWV3</accession>
<reference evidence="1 2" key="1">
    <citation type="submission" date="2020-08" db="EMBL/GenBank/DDBJ databases">
        <title>Bridging the membrane lipid divide: bacteria of the FCB group superphylum have the potential to synthesize archaeal ether lipids.</title>
        <authorList>
            <person name="Villanueva L."/>
            <person name="Von Meijenfeldt F.A.B."/>
            <person name="Westbye A.B."/>
            <person name="Yadav S."/>
            <person name="Hopmans E.C."/>
            <person name="Dutilh B.E."/>
            <person name="Sinninghe Damste J.S."/>
        </authorList>
    </citation>
    <scope>NUCLEOTIDE SEQUENCE [LARGE SCALE GENOMIC DNA]</scope>
    <source>
        <strain evidence="1">NIOZ-UU27</strain>
    </source>
</reference>
<organism evidence="1 2">
    <name type="scientific">Candidatus Desulfacyla euxinica</name>
    <dbReference type="NCBI Taxonomy" id="2841693"/>
    <lineage>
        <taxon>Bacteria</taxon>
        <taxon>Deltaproteobacteria</taxon>
        <taxon>Candidatus Desulfacyla</taxon>
    </lineage>
</organism>
<dbReference type="Proteomes" id="UP000650524">
    <property type="component" value="Unassembled WGS sequence"/>
</dbReference>
<sequence>MHILLLSIVVMAVSLAIGCCPRHENPFLHGLGLKQFVQRGPTEVYNRDNIFDYMNGEAETYLPLGFSLLYTERYRKPGTGKLILVEVYDMGSSNGARGVFDAYSRRGGRRVEGIGSAAWTDNSLILFWRSKYFFRVGPDPSAQTDATPDLKDLLELSRNIDHSFKTSSP</sequence>
<dbReference type="AlphaFoldDB" id="A0A8J6MWV3"/>
<name>A0A8J6MWV3_9DELT</name>
<gene>
    <name evidence="1" type="ORF">H8E19_02380</name>
</gene>
<evidence type="ECO:0000313" key="1">
    <source>
        <dbReference type="EMBL" id="MBC8176224.1"/>
    </source>
</evidence>
<dbReference type="InterPro" id="IPR046534">
    <property type="entry name" value="DUF6599"/>
</dbReference>
<dbReference type="EMBL" id="JACNJD010000113">
    <property type="protein sequence ID" value="MBC8176224.1"/>
    <property type="molecule type" value="Genomic_DNA"/>
</dbReference>
<proteinExistence type="predicted"/>
<comment type="caution">
    <text evidence="1">The sequence shown here is derived from an EMBL/GenBank/DDBJ whole genome shotgun (WGS) entry which is preliminary data.</text>
</comment>